<keyword evidence="1" id="KW-0812">Transmembrane</keyword>
<evidence type="ECO:0000256" key="1">
    <source>
        <dbReference type="SAM" id="Phobius"/>
    </source>
</evidence>
<feature type="transmembrane region" description="Helical" evidence="1">
    <location>
        <begin position="75"/>
        <end position="93"/>
    </location>
</feature>
<feature type="transmembrane region" description="Helical" evidence="1">
    <location>
        <begin position="12"/>
        <end position="39"/>
    </location>
</feature>
<dbReference type="EMBL" id="MU865929">
    <property type="protein sequence ID" value="KAK4451265.1"/>
    <property type="molecule type" value="Genomic_DNA"/>
</dbReference>
<feature type="transmembrane region" description="Helical" evidence="1">
    <location>
        <begin position="113"/>
        <end position="137"/>
    </location>
</feature>
<keyword evidence="1" id="KW-0472">Membrane</keyword>
<dbReference type="AlphaFoldDB" id="A0AAV9GUF2"/>
<name>A0AAV9GUF2_9PEZI</name>
<gene>
    <name evidence="2" type="ORF">QBC34DRAFT_401599</name>
</gene>
<accession>A0AAV9GUF2</accession>
<feature type="transmembrane region" description="Helical" evidence="1">
    <location>
        <begin position="144"/>
        <end position="162"/>
    </location>
</feature>
<dbReference type="Proteomes" id="UP001321760">
    <property type="component" value="Unassembled WGS sequence"/>
</dbReference>
<keyword evidence="1" id="KW-1133">Transmembrane helix</keyword>
<proteinExistence type="predicted"/>
<evidence type="ECO:0008006" key="4">
    <source>
        <dbReference type="Google" id="ProtNLM"/>
    </source>
</evidence>
<reference evidence="2" key="2">
    <citation type="submission" date="2023-05" db="EMBL/GenBank/DDBJ databases">
        <authorList>
            <consortium name="Lawrence Berkeley National Laboratory"/>
            <person name="Steindorff A."/>
            <person name="Hensen N."/>
            <person name="Bonometti L."/>
            <person name="Westerberg I."/>
            <person name="Brannstrom I.O."/>
            <person name="Guillou S."/>
            <person name="Cros-Aarteil S."/>
            <person name="Calhoun S."/>
            <person name="Haridas S."/>
            <person name="Kuo A."/>
            <person name="Mondo S."/>
            <person name="Pangilinan J."/>
            <person name="Riley R."/>
            <person name="Labutti K."/>
            <person name="Andreopoulos B."/>
            <person name="Lipzen A."/>
            <person name="Chen C."/>
            <person name="Yanf M."/>
            <person name="Daum C."/>
            <person name="Ng V."/>
            <person name="Clum A."/>
            <person name="Ohm R."/>
            <person name="Martin F."/>
            <person name="Silar P."/>
            <person name="Natvig D."/>
            <person name="Lalanne C."/>
            <person name="Gautier V."/>
            <person name="Ament-Velasquez S.L."/>
            <person name="Kruys A."/>
            <person name="Hutchinson M.I."/>
            <person name="Powell A.J."/>
            <person name="Barry K."/>
            <person name="Miller A.N."/>
            <person name="Grigoriev I.V."/>
            <person name="Debuchy R."/>
            <person name="Gladieux P."/>
            <person name="Thoren M.H."/>
            <person name="Johannesson H."/>
        </authorList>
    </citation>
    <scope>NUCLEOTIDE SEQUENCE</scope>
    <source>
        <strain evidence="2">PSN243</strain>
    </source>
</reference>
<evidence type="ECO:0000313" key="2">
    <source>
        <dbReference type="EMBL" id="KAK4451265.1"/>
    </source>
</evidence>
<keyword evidence="3" id="KW-1185">Reference proteome</keyword>
<protein>
    <recommendedName>
        <fullName evidence="4">Dehydrogenase</fullName>
    </recommendedName>
</protein>
<feature type="transmembrane region" description="Helical" evidence="1">
    <location>
        <begin position="245"/>
        <end position="262"/>
    </location>
</feature>
<organism evidence="2 3">
    <name type="scientific">Podospora aff. communis PSN243</name>
    <dbReference type="NCBI Taxonomy" id="3040156"/>
    <lineage>
        <taxon>Eukaryota</taxon>
        <taxon>Fungi</taxon>
        <taxon>Dikarya</taxon>
        <taxon>Ascomycota</taxon>
        <taxon>Pezizomycotina</taxon>
        <taxon>Sordariomycetes</taxon>
        <taxon>Sordariomycetidae</taxon>
        <taxon>Sordariales</taxon>
        <taxon>Podosporaceae</taxon>
        <taxon>Podospora</taxon>
    </lineage>
</organism>
<comment type="caution">
    <text evidence="2">The sequence shown here is derived from an EMBL/GenBank/DDBJ whole genome shotgun (WGS) entry which is preliminary data.</text>
</comment>
<sequence length="264" mass="28569">MDLSSPHLLRDFLGALLSLPIQFYNVAVGILATILASCIPTLNTLNDSRGYFIMARTDITISEGGLKFFTDSPQFLSPALIIPATLIAAIFLFTRSREGYDGIANILSTVPAILHHTVSAPGFALVAITVFSTIYLLTRRSTKTTILVFLITVGLVFLFQLLEKLPFLTAILDSSDKFCSGVAKILAEVFTGVLKILAEVFTGVPKILAEVGKVLAEVGKVLAEMGKVLAGELKPILEVLAVHHALPQILVFLFLTAVLHHFHN</sequence>
<reference evidence="2" key="1">
    <citation type="journal article" date="2023" name="Mol. Phylogenet. Evol.">
        <title>Genome-scale phylogeny and comparative genomics of the fungal order Sordariales.</title>
        <authorList>
            <person name="Hensen N."/>
            <person name="Bonometti L."/>
            <person name="Westerberg I."/>
            <person name="Brannstrom I.O."/>
            <person name="Guillou S."/>
            <person name="Cros-Aarteil S."/>
            <person name="Calhoun S."/>
            <person name="Haridas S."/>
            <person name="Kuo A."/>
            <person name="Mondo S."/>
            <person name="Pangilinan J."/>
            <person name="Riley R."/>
            <person name="LaButti K."/>
            <person name="Andreopoulos B."/>
            <person name="Lipzen A."/>
            <person name="Chen C."/>
            <person name="Yan M."/>
            <person name="Daum C."/>
            <person name="Ng V."/>
            <person name="Clum A."/>
            <person name="Steindorff A."/>
            <person name="Ohm R.A."/>
            <person name="Martin F."/>
            <person name="Silar P."/>
            <person name="Natvig D.O."/>
            <person name="Lalanne C."/>
            <person name="Gautier V."/>
            <person name="Ament-Velasquez S.L."/>
            <person name="Kruys A."/>
            <person name="Hutchinson M.I."/>
            <person name="Powell A.J."/>
            <person name="Barry K."/>
            <person name="Miller A.N."/>
            <person name="Grigoriev I.V."/>
            <person name="Debuchy R."/>
            <person name="Gladieux P."/>
            <person name="Hiltunen Thoren M."/>
            <person name="Johannesson H."/>
        </authorList>
    </citation>
    <scope>NUCLEOTIDE SEQUENCE</scope>
    <source>
        <strain evidence="2">PSN243</strain>
    </source>
</reference>
<evidence type="ECO:0000313" key="3">
    <source>
        <dbReference type="Proteomes" id="UP001321760"/>
    </source>
</evidence>